<keyword evidence="2" id="KW-0175">Coiled coil</keyword>
<dbReference type="Proteomes" id="UP000256561">
    <property type="component" value="Unassembled WGS sequence"/>
</dbReference>
<evidence type="ECO:0000256" key="1">
    <source>
        <dbReference type="ARBA" id="ARBA00009477"/>
    </source>
</evidence>
<feature type="domain" description="CusB-like beta-barrel" evidence="4">
    <location>
        <begin position="212"/>
        <end position="280"/>
    </location>
</feature>
<dbReference type="Gene3D" id="2.40.30.170">
    <property type="match status" value="1"/>
</dbReference>
<dbReference type="Pfam" id="PF25989">
    <property type="entry name" value="YknX_C"/>
    <property type="match status" value="1"/>
</dbReference>
<dbReference type="Gene3D" id="2.40.420.20">
    <property type="match status" value="1"/>
</dbReference>
<feature type="domain" description="YknX-like C-terminal permuted SH3-like" evidence="5">
    <location>
        <begin position="290"/>
        <end position="355"/>
    </location>
</feature>
<dbReference type="Pfam" id="PF25954">
    <property type="entry name" value="Beta-barrel_RND_2"/>
    <property type="match status" value="1"/>
</dbReference>
<name>A0A3D8MB94_9ALTE</name>
<dbReference type="InterPro" id="IPR058637">
    <property type="entry name" value="YknX-like_C"/>
</dbReference>
<dbReference type="AlphaFoldDB" id="A0A3D8MB94"/>
<dbReference type="GO" id="GO:1990281">
    <property type="term" value="C:efflux pump complex"/>
    <property type="evidence" value="ECO:0007669"/>
    <property type="project" value="TreeGrafter"/>
</dbReference>
<dbReference type="Pfam" id="PF25917">
    <property type="entry name" value="BSH_RND"/>
    <property type="match status" value="1"/>
</dbReference>
<dbReference type="PANTHER" id="PTHR30469">
    <property type="entry name" value="MULTIDRUG RESISTANCE PROTEIN MDTA"/>
    <property type="match status" value="1"/>
</dbReference>
<accession>A0A3D8MB94</accession>
<evidence type="ECO:0000259" key="3">
    <source>
        <dbReference type="Pfam" id="PF25917"/>
    </source>
</evidence>
<dbReference type="PANTHER" id="PTHR30469:SF38">
    <property type="entry name" value="HLYD FAMILY SECRETION PROTEIN"/>
    <property type="match status" value="1"/>
</dbReference>
<feature type="domain" description="Multidrug resistance protein MdtA-like barrel-sandwich hybrid" evidence="3">
    <location>
        <begin position="75"/>
        <end position="198"/>
    </location>
</feature>
<keyword evidence="7" id="KW-1185">Reference proteome</keyword>
<evidence type="ECO:0000259" key="5">
    <source>
        <dbReference type="Pfam" id="PF25989"/>
    </source>
</evidence>
<evidence type="ECO:0000256" key="2">
    <source>
        <dbReference type="SAM" id="Coils"/>
    </source>
</evidence>
<dbReference type="Gene3D" id="1.10.287.470">
    <property type="entry name" value="Helix hairpin bin"/>
    <property type="match status" value="1"/>
</dbReference>
<gene>
    <name evidence="6" type="ORF">DXV75_05050</name>
</gene>
<proteinExistence type="inferred from homology"/>
<sequence>MELNKTPIARALVFAGLIGLSANLSGCGNAEATDSSAKTNETEVISIPVETRPLTSGSITFTYNTTAILEAKEEAFVVARASGIIEHIHVEEGDYVEKGQTLAQLDKKRYELNLARAKADLRGIEQELNKINKVYSQKLVSDDTFDKLTAQYEAAQATLRLAELDLKETTITAPISGYIAERNAKVGNLTESFQREKMFHIVQQKELQGIVYLPESELRNLRQGQSATLTVPAITEHVAAYVDRISPVVDAQTGTFKVTLQVPNDDERLKAGMFSEVALNYARRENAMLMPRKALVSIDNQTSVFVVHDGVASKVDVALGFEEGDVVEVTEGLNGDESVVTAGHQNLKDQSPVEVVNS</sequence>
<reference evidence="7" key="1">
    <citation type="submission" date="2018-08" db="EMBL/GenBank/DDBJ databases">
        <authorList>
            <person name="Zhang J."/>
            <person name="Du Z.-J."/>
        </authorList>
    </citation>
    <scope>NUCLEOTIDE SEQUENCE [LARGE SCALE GENOMIC DNA]</scope>
    <source>
        <strain evidence="7">KCTC 52655</strain>
    </source>
</reference>
<dbReference type="Gene3D" id="2.40.50.100">
    <property type="match status" value="1"/>
</dbReference>
<dbReference type="InterPro" id="IPR058792">
    <property type="entry name" value="Beta-barrel_RND_2"/>
</dbReference>
<dbReference type="SUPFAM" id="SSF111369">
    <property type="entry name" value="HlyD-like secretion proteins"/>
    <property type="match status" value="1"/>
</dbReference>
<feature type="coiled-coil region" evidence="2">
    <location>
        <begin position="107"/>
        <end position="165"/>
    </location>
</feature>
<evidence type="ECO:0000259" key="4">
    <source>
        <dbReference type="Pfam" id="PF25954"/>
    </source>
</evidence>
<comment type="similarity">
    <text evidence="1">Belongs to the membrane fusion protein (MFP) (TC 8.A.1) family.</text>
</comment>
<dbReference type="RefSeq" id="WP_115592304.1">
    <property type="nucleotide sequence ID" value="NZ_QRHA01000003.1"/>
</dbReference>
<dbReference type="OrthoDB" id="9806939at2"/>
<dbReference type="NCBIfam" id="TIGR01730">
    <property type="entry name" value="RND_mfp"/>
    <property type="match status" value="1"/>
</dbReference>
<comment type="caution">
    <text evidence="6">The sequence shown here is derived from an EMBL/GenBank/DDBJ whole genome shotgun (WGS) entry which is preliminary data.</text>
</comment>
<dbReference type="GO" id="GO:0015562">
    <property type="term" value="F:efflux transmembrane transporter activity"/>
    <property type="evidence" value="ECO:0007669"/>
    <property type="project" value="TreeGrafter"/>
</dbReference>
<organism evidence="6 7">
    <name type="scientific">Alteromonas aestuariivivens</name>
    <dbReference type="NCBI Taxonomy" id="1938339"/>
    <lineage>
        <taxon>Bacteria</taxon>
        <taxon>Pseudomonadati</taxon>
        <taxon>Pseudomonadota</taxon>
        <taxon>Gammaproteobacteria</taxon>
        <taxon>Alteromonadales</taxon>
        <taxon>Alteromonadaceae</taxon>
        <taxon>Alteromonas/Salinimonas group</taxon>
        <taxon>Alteromonas</taxon>
    </lineage>
</organism>
<dbReference type="InterPro" id="IPR006143">
    <property type="entry name" value="RND_pump_MFP"/>
</dbReference>
<dbReference type="InterPro" id="IPR058625">
    <property type="entry name" value="MdtA-like_BSH"/>
</dbReference>
<dbReference type="EMBL" id="QRHA01000003">
    <property type="protein sequence ID" value="RDV27401.1"/>
    <property type="molecule type" value="Genomic_DNA"/>
</dbReference>
<evidence type="ECO:0000313" key="7">
    <source>
        <dbReference type="Proteomes" id="UP000256561"/>
    </source>
</evidence>
<protein>
    <submittedName>
        <fullName evidence="6">Efflux RND transporter periplasmic adaptor subunit</fullName>
    </submittedName>
</protein>
<evidence type="ECO:0000313" key="6">
    <source>
        <dbReference type="EMBL" id="RDV27401.1"/>
    </source>
</evidence>